<accession>A0AAJ4XDN2</accession>
<name>A0AAJ4XDN2_9SPHI</name>
<dbReference type="AlphaFoldDB" id="A0AAJ4XDN2"/>
<sequence length="62" mass="7260">MKLLLEALSQVFLMLRSSSIKFPGKVLILIKYLGLLLDILKQWFYANQTTTISPKVKRFVFR</sequence>
<dbReference type="Proteomes" id="UP000215355">
    <property type="component" value="Chromosome 1"/>
</dbReference>
<proteinExistence type="predicted"/>
<protein>
    <submittedName>
        <fullName evidence="1">Uncharacterized protein</fullName>
    </submittedName>
</protein>
<dbReference type="KEGG" id="smiz:4412673_02500"/>
<organism evidence="1 2">
    <name type="scientific">Sphingobacterium mizutaii</name>
    <dbReference type="NCBI Taxonomy" id="1010"/>
    <lineage>
        <taxon>Bacteria</taxon>
        <taxon>Pseudomonadati</taxon>
        <taxon>Bacteroidota</taxon>
        <taxon>Sphingobacteriia</taxon>
        <taxon>Sphingobacteriales</taxon>
        <taxon>Sphingobacteriaceae</taxon>
        <taxon>Sphingobacterium</taxon>
    </lineage>
</organism>
<evidence type="ECO:0000313" key="1">
    <source>
        <dbReference type="EMBL" id="SNV51712.1"/>
    </source>
</evidence>
<reference evidence="1 2" key="1">
    <citation type="submission" date="2017-06" db="EMBL/GenBank/DDBJ databases">
        <authorList>
            <consortium name="Pathogen Informatics"/>
        </authorList>
    </citation>
    <scope>NUCLEOTIDE SEQUENCE [LARGE SCALE GENOMIC DNA]</scope>
    <source>
        <strain evidence="1 2">NCTC12149</strain>
    </source>
</reference>
<evidence type="ECO:0000313" key="2">
    <source>
        <dbReference type="Proteomes" id="UP000215355"/>
    </source>
</evidence>
<gene>
    <name evidence="1" type="ORF">SAMEA4412673_02500</name>
</gene>
<dbReference type="EMBL" id="LT906468">
    <property type="protein sequence ID" value="SNV51712.1"/>
    <property type="molecule type" value="Genomic_DNA"/>
</dbReference>
<dbReference type="RefSeq" id="WP_093097341.1">
    <property type="nucleotide sequence ID" value="NZ_FNGK01000001.1"/>
</dbReference>